<dbReference type="GO" id="GO:0000139">
    <property type="term" value="C:Golgi membrane"/>
    <property type="evidence" value="ECO:0007669"/>
    <property type="project" value="UniProtKB-SubCell"/>
</dbReference>
<comment type="subcellular location">
    <subcellularLocation>
        <location evidence="10">Endomembrane system</location>
        <topology evidence="10">Single-pass membrane protein</topology>
    </subcellularLocation>
    <subcellularLocation>
        <location evidence="1">Golgi apparatus membrane</location>
    </subcellularLocation>
    <subcellularLocation>
        <location evidence="2">Membrane</location>
        <topology evidence="2">Single-pass type II membrane protein</topology>
    </subcellularLocation>
</comment>
<evidence type="ECO:0000313" key="12">
    <source>
        <dbReference type="Proteomes" id="UP001632037"/>
    </source>
</evidence>
<evidence type="ECO:0000256" key="2">
    <source>
        <dbReference type="ARBA" id="ARBA00004606"/>
    </source>
</evidence>
<evidence type="ECO:0000256" key="6">
    <source>
        <dbReference type="ARBA" id="ARBA00022968"/>
    </source>
</evidence>
<evidence type="ECO:0000256" key="5">
    <source>
        <dbReference type="ARBA" id="ARBA00022692"/>
    </source>
</evidence>
<dbReference type="Proteomes" id="UP001632037">
    <property type="component" value="Unassembled WGS sequence"/>
</dbReference>
<keyword evidence="8" id="KW-0333">Golgi apparatus</keyword>
<sequence length="216" mass="25000">MVVYPKLVASAYATIRVLRDVFNCRLPIEIWYRPNEMAQSSAMLDVLKGVGNDSVGGITLEEITHPRARRFNDKIYAVQHSKFDQILFLDADNVLARDPSYLFEIPEFVQTGAVFWPDYWHPDHTIFHVNKASLVWELLDTPFVDMFEQESGQLLIDRRRHAAALDLVTFYGLHEPNYFDRLKLVWGDKDLFRLAWLKLGASFHMIETPPATAGRM</sequence>
<proteinExistence type="inferred from homology"/>
<keyword evidence="9" id="KW-0472">Membrane</keyword>
<evidence type="ECO:0000256" key="9">
    <source>
        <dbReference type="ARBA" id="ARBA00023136"/>
    </source>
</evidence>
<dbReference type="InterPro" id="IPR022751">
    <property type="entry name" value="Alpha_mannosyltransferase"/>
</dbReference>
<dbReference type="InterPro" id="IPR029044">
    <property type="entry name" value="Nucleotide-diphossugar_trans"/>
</dbReference>
<comment type="caution">
    <text evidence="11">The sequence shown here is derived from an EMBL/GenBank/DDBJ whole genome shotgun (WGS) entry which is preliminary data.</text>
</comment>
<accession>A0ABD3EW01</accession>
<evidence type="ECO:0000256" key="10">
    <source>
        <dbReference type="ARBA" id="ARBA00037847"/>
    </source>
</evidence>
<organism evidence="11 12">
    <name type="scientific">Phytophthora oleae</name>
    <dbReference type="NCBI Taxonomy" id="2107226"/>
    <lineage>
        <taxon>Eukaryota</taxon>
        <taxon>Sar</taxon>
        <taxon>Stramenopiles</taxon>
        <taxon>Oomycota</taxon>
        <taxon>Peronosporomycetes</taxon>
        <taxon>Peronosporales</taxon>
        <taxon>Peronosporaceae</taxon>
        <taxon>Phytophthora</taxon>
    </lineage>
</organism>
<keyword evidence="5" id="KW-0812">Transmembrane</keyword>
<keyword evidence="6" id="KW-0735">Signal-anchor</keyword>
<keyword evidence="12" id="KW-1185">Reference proteome</keyword>
<dbReference type="Gene3D" id="3.90.550.10">
    <property type="entry name" value="Spore Coat Polysaccharide Biosynthesis Protein SpsA, Chain A"/>
    <property type="match status" value="1"/>
</dbReference>
<evidence type="ECO:0000256" key="8">
    <source>
        <dbReference type="ARBA" id="ARBA00023034"/>
    </source>
</evidence>
<name>A0ABD3EW01_9STRA</name>
<evidence type="ECO:0000256" key="7">
    <source>
        <dbReference type="ARBA" id="ARBA00022989"/>
    </source>
</evidence>
<dbReference type="GO" id="GO:0016740">
    <property type="term" value="F:transferase activity"/>
    <property type="evidence" value="ECO:0007669"/>
    <property type="project" value="UniProtKB-KW"/>
</dbReference>
<dbReference type="EMBL" id="JBIMZQ010000052">
    <property type="protein sequence ID" value="KAL3658708.1"/>
    <property type="molecule type" value="Genomic_DNA"/>
</dbReference>
<dbReference type="Pfam" id="PF11051">
    <property type="entry name" value="Mannosyl_trans3"/>
    <property type="match status" value="1"/>
</dbReference>
<evidence type="ECO:0008006" key="13">
    <source>
        <dbReference type="Google" id="ProtNLM"/>
    </source>
</evidence>
<comment type="similarity">
    <text evidence="3">Belongs to the MNN1/MNT family.</text>
</comment>
<protein>
    <recommendedName>
        <fullName evidence="13">Nucleotide-diphospho-sugar transferase</fullName>
    </recommendedName>
</protein>
<evidence type="ECO:0000313" key="11">
    <source>
        <dbReference type="EMBL" id="KAL3658708.1"/>
    </source>
</evidence>
<dbReference type="AlphaFoldDB" id="A0ABD3EW01"/>
<dbReference type="SUPFAM" id="SSF53448">
    <property type="entry name" value="Nucleotide-diphospho-sugar transferases"/>
    <property type="match status" value="1"/>
</dbReference>
<keyword evidence="4" id="KW-0808">Transferase</keyword>
<dbReference type="PANTHER" id="PTHR31646">
    <property type="entry name" value="ALPHA-1,2-MANNOSYLTRANSFERASE MNN2"/>
    <property type="match status" value="1"/>
</dbReference>
<evidence type="ECO:0000256" key="4">
    <source>
        <dbReference type="ARBA" id="ARBA00022679"/>
    </source>
</evidence>
<gene>
    <name evidence="11" type="ORF">V7S43_016344</name>
</gene>
<keyword evidence="7" id="KW-1133">Transmembrane helix</keyword>
<reference evidence="11 12" key="1">
    <citation type="submission" date="2024-09" db="EMBL/GenBank/DDBJ databases">
        <title>Genome sequencing and assembly of Phytophthora oleae, isolate VK10A, causative agent of rot of olive drupes.</title>
        <authorList>
            <person name="Conti Taguali S."/>
            <person name="Riolo M."/>
            <person name="La Spada F."/>
            <person name="Cacciola S.O."/>
            <person name="Dionisio G."/>
        </authorList>
    </citation>
    <scope>NUCLEOTIDE SEQUENCE [LARGE SCALE GENOMIC DNA]</scope>
    <source>
        <strain evidence="11 12">VK10A</strain>
    </source>
</reference>
<evidence type="ECO:0000256" key="1">
    <source>
        <dbReference type="ARBA" id="ARBA00004394"/>
    </source>
</evidence>
<dbReference type="PANTHER" id="PTHR31646:SF1">
    <property type="entry name" value="ALPHA-1,2-MANNOSYLTRANSFERASE MNN2"/>
    <property type="match status" value="1"/>
</dbReference>
<evidence type="ECO:0000256" key="3">
    <source>
        <dbReference type="ARBA" id="ARBA00009105"/>
    </source>
</evidence>